<accession>A0A564Z2D7</accession>
<dbReference type="EMBL" id="CABIJS010000555">
    <property type="protein sequence ID" value="VUZ53655.1"/>
    <property type="molecule type" value="Genomic_DNA"/>
</dbReference>
<evidence type="ECO:0000313" key="1">
    <source>
        <dbReference type="EMBL" id="VUZ53655.1"/>
    </source>
</evidence>
<organism evidence="1 2">
    <name type="scientific">Hymenolepis diminuta</name>
    <name type="common">Rat tapeworm</name>
    <dbReference type="NCBI Taxonomy" id="6216"/>
    <lineage>
        <taxon>Eukaryota</taxon>
        <taxon>Metazoa</taxon>
        <taxon>Spiralia</taxon>
        <taxon>Lophotrochozoa</taxon>
        <taxon>Platyhelminthes</taxon>
        <taxon>Cestoda</taxon>
        <taxon>Eucestoda</taxon>
        <taxon>Cyclophyllidea</taxon>
        <taxon>Hymenolepididae</taxon>
        <taxon>Hymenolepis</taxon>
    </lineage>
</organism>
<keyword evidence="2" id="KW-1185">Reference proteome</keyword>
<protein>
    <submittedName>
        <fullName evidence="1">Uncharacterized protein</fullName>
    </submittedName>
</protein>
<evidence type="ECO:0000313" key="2">
    <source>
        <dbReference type="Proteomes" id="UP000321570"/>
    </source>
</evidence>
<proteinExistence type="predicted"/>
<dbReference type="Proteomes" id="UP000321570">
    <property type="component" value="Unassembled WGS sequence"/>
</dbReference>
<sequence>MQSLALRLSKINYSFFKVITPNSRLSSSAEPKPKSSDTSLSNLFDDSYTYGVRSGELANDPLALARFLVSRVVAYGRNFLVIDKPANLSVWGHAYSASPLISGATSQSPPLSVRECLPHLRDVLSGSNPFSLTNPSDSSRPLSVLVSGKGNKHSERPFSNAWAPPSEIFIVEALPAAYSGLILLATSKAYADFARSFYRDATKNTFPGSIYQTFHIACWGHPSRDHAENERFPIAVYKASESISVAYRPTDDKITSRSNKRGALVFKHVGHSVLSRGSNQGSGSLIKLVCNSCYAGLPEVYLLHEGCEVIGEDIQASRLVENAGVPMVLPPAMAKLGAPIRTELLKIFGVKNIPRAAIPTHIHRSQLLIPSPLSTSSKVEMFSRRHQSPFGWIFNTQEGSPILSWKTYPANEKKNVCFLSAASPSLPSYFVRTLEKLGLSTEYPLKTVRKGSN</sequence>
<feature type="non-terminal residue" evidence="1">
    <location>
        <position position="453"/>
    </location>
</feature>
<name>A0A564Z2D7_HYMDI</name>
<dbReference type="AlphaFoldDB" id="A0A564Z2D7"/>
<reference evidence="1 2" key="1">
    <citation type="submission" date="2019-07" db="EMBL/GenBank/DDBJ databases">
        <authorList>
            <person name="Jastrzebski P J."/>
            <person name="Paukszto L."/>
            <person name="Jastrzebski P J."/>
        </authorList>
    </citation>
    <scope>NUCLEOTIDE SEQUENCE [LARGE SCALE GENOMIC DNA]</scope>
    <source>
        <strain evidence="1 2">WMS-il1</strain>
    </source>
</reference>
<gene>
    <name evidence="1" type="ORF">WMSIL1_LOCUS11744</name>
</gene>